<comment type="function">
    <text evidence="5">Responsible for synthesis of pseudouridine from uracil-55 in the psi GC loop of transfer RNAs.</text>
</comment>
<accession>A0A7T6ZBD5</accession>
<proteinExistence type="inferred from homology"/>
<reference evidence="7 8" key="1">
    <citation type="submission" date="2020-06" db="EMBL/GenBank/DDBJ databases">
        <title>Genomic analysis of Salicibibacter sp. NKC21-4.</title>
        <authorList>
            <person name="Oh Y.J."/>
        </authorList>
    </citation>
    <scope>NUCLEOTIDE SEQUENCE [LARGE SCALE GENOMIC DNA]</scope>
    <source>
        <strain evidence="7 8">NKC21-4</strain>
    </source>
</reference>
<sequence length="309" mass="34469">MNVSGILPLEKPAGMTSHDCVLRARRWFKTREVGHTGTLDPDVTGVLPLCVGRATKLVPILMEGTKAYEGKIALGSATTTEDATGEVIDRKTVRTPIPDEELEQGFASFVGEIRQVPPMYSAVKVNGKRLYEYARAGEAVERPIRSVTVYAFNRTGHTMWSPDRDHLLIPFSVICSKGTYVRTLAVEVGRRLGYPGHLSMLTRTMSAGIGQNECVSIPEMEERSENGHVERALLPVESVLREYPHYEVSDWETQKIKNGAVLPAKDYPQSKRIVFTKERQALAIYTPHPRKQGMIKPDVMLRVDAGHEK</sequence>
<dbReference type="InterPro" id="IPR002501">
    <property type="entry name" value="PsdUridine_synth_N"/>
</dbReference>
<dbReference type="CDD" id="cd02573">
    <property type="entry name" value="PseudoU_synth_EcTruB"/>
    <property type="match status" value="1"/>
</dbReference>
<dbReference type="GO" id="GO:0160148">
    <property type="term" value="F:tRNA pseudouridine(55) synthase activity"/>
    <property type="evidence" value="ECO:0007669"/>
    <property type="project" value="UniProtKB-EC"/>
</dbReference>
<dbReference type="EMBL" id="CP054706">
    <property type="protein sequence ID" value="QQK80217.1"/>
    <property type="molecule type" value="Genomic_DNA"/>
</dbReference>
<dbReference type="GO" id="GO:0003723">
    <property type="term" value="F:RNA binding"/>
    <property type="evidence" value="ECO:0007669"/>
    <property type="project" value="InterPro"/>
</dbReference>
<dbReference type="KEGG" id="scib:HUG20_10170"/>
<evidence type="ECO:0000256" key="3">
    <source>
        <dbReference type="ARBA" id="ARBA00022694"/>
    </source>
</evidence>
<evidence type="ECO:0000313" key="8">
    <source>
        <dbReference type="Proteomes" id="UP000595349"/>
    </source>
</evidence>
<dbReference type="EC" id="5.4.99.25" evidence="5"/>
<comment type="similarity">
    <text evidence="2 5">Belongs to the pseudouridine synthase TruB family. Type 1 subfamily.</text>
</comment>
<name>A0A7T6ZBD5_9BACI</name>
<feature type="active site" description="Nucleophile" evidence="5">
    <location>
        <position position="40"/>
    </location>
</feature>
<dbReference type="RefSeq" id="WP_200084342.1">
    <property type="nucleotide sequence ID" value="NZ_CP054706.1"/>
</dbReference>
<keyword evidence="8" id="KW-1185">Reference proteome</keyword>
<dbReference type="AlphaFoldDB" id="A0A7T6ZBD5"/>
<evidence type="ECO:0000256" key="5">
    <source>
        <dbReference type="HAMAP-Rule" id="MF_01080"/>
    </source>
</evidence>
<evidence type="ECO:0000256" key="2">
    <source>
        <dbReference type="ARBA" id="ARBA00005642"/>
    </source>
</evidence>
<dbReference type="HAMAP" id="MF_01080">
    <property type="entry name" value="TruB_bact"/>
    <property type="match status" value="1"/>
</dbReference>
<evidence type="ECO:0000256" key="1">
    <source>
        <dbReference type="ARBA" id="ARBA00000385"/>
    </source>
</evidence>
<dbReference type="GO" id="GO:1990481">
    <property type="term" value="P:mRNA pseudouridine synthesis"/>
    <property type="evidence" value="ECO:0007669"/>
    <property type="project" value="TreeGrafter"/>
</dbReference>
<dbReference type="NCBIfam" id="TIGR00431">
    <property type="entry name" value="TruB"/>
    <property type="match status" value="1"/>
</dbReference>
<gene>
    <name evidence="5 7" type="primary">truB</name>
    <name evidence="7" type="ORF">HUG20_10170</name>
</gene>
<keyword evidence="4 5" id="KW-0413">Isomerase</keyword>
<comment type="catalytic activity">
    <reaction evidence="1 5">
        <text>uridine(55) in tRNA = pseudouridine(55) in tRNA</text>
        <dbReference type="Rhea" id="RHEA:42532"/>
        <dbReference type="Rhea" id="RHEA-COMP:10101"/>
        <dbReference type="Rhea" id="RHEA-COMP:10102"/>
        <dbReference type="ChEBI" id="CHEBI:65314"/>
        <dbReference type="ChEBI" id="CHEBI:65315"/>
        <dbReference type="EC" id="5.4.99.25"/>
    </reaction>
</comment>
<evidence type="ECO:0000259" key="6">
    <source>
        <dbReference type="Pfam" id="PF01509"/>
    </source>
</evidence>
<dbReference type="PANTHER" id="PTHR13767:SF2">
    <property type="entry name" value="PSEUDOURIDYLATE SYNTHASE TRUB1"/>
    <property type="match status" value="1"/>
</dbReference>
<evidence type="ECO:0000256" key="4">
    <source>
        <dbReference type="ARBA" id="ARBA00023235"/>
    </source>
</evidence>
<dbReference type="Proteomes" id="UP000595349">
    <property type="component" value="Chromosome"/>
</dbReference>
<keyword evidence="3 5" id="KW-0819">tRNA processing</keyword>
<protein>
    <recommendedName>
        <fullName evidence="5">tRNA pseudouridine synthase B</fullName>
        <ecNumber evidence="5">5.4.99.25</ecNumber>
    </recommendedName>
    <alternativeName>
        <fullName evidence="5">tRNA pseudouridine(55) synthase</fullName>
        <shortName evidence="5">Psi55 synthase</shortName>
    </alternativeName>
    <alternativeName>
        <fullName evidence="5">tRNA pseudouridylate synthase</fullName>
    </alternativeName>
    <alternativeName>
        <fullName evidence="5">tRNA-uridine isomerase</fullName>
    </alternativeName>
</protein>
<dbReference type="SUPFAM" id="SSF55120">
    <property type="entry name" value="Pseudouridine synthase"/>
    <property type="match status" value="1"/>
</dbReference>
<dbReference type="Gene3D" id="3.30.2350.10">
    <property type="entry name" value="Pseudouridine synthase"/>
    <property type="match status" value="1"/>
</dbReference>
<dbReference type="FunFam" id="3.30.2350.10:FF:000011">
    <property type="entry name" value="tRNA pseudouridine synthase B"/>
    <property type="match status" value="1"/>
</dbReference>
<dbReference type="Pfam" id="PF01509">
    <property type="entry name" value="TruB_N"/>
    <property type="match status" value="1"/>
</dbReference>
<feature type="domain" description="Pseudouridine synthase II N-terminal" evidence="6">
    <location>
        <begin position="25"/>
        <end position="181"/>
    </location>
</feature>
<dbReference type="InterPro" id="IPR014780">
    <property type="entry name" value="tRNA_psdUridine_synth_TruB"/>
</dbReference>
<organism evidence="7 8">
    <name type="scientific">Salicibibacter cibi</name>
    <dbReference type="NCBI Taxonomy" id="2743001"/>
    <lineage>
        <taxon>Bacteria</taxon>
        <taxon>Bacillati</taxon>
        <taxon>Bacillota</taxon>
        <taxon>Bacilli</taxon>
        <taxon>Bacillales</taxon>
        <taxon>Bacillaceae</taxon>
        <taxon>Salicibibacter</taxon>
    </lineage>
</organism>
<evidence type="ECO:0000313" key="7">
    <source>
        <dbReference type="EMBL" id="QQK80217.1"/>
    </source>
</evidence>
<dbReference type="GO" id="GO:0031119">
    <property type="term" value="P:tRNA pseudouridine synthesis"/>
    <property type="evidence" value="ECO:0007669"/>
    <property type="project" value="UniProtKB-UniRule"/>
</dbReference>
<dbReference type="PANTHER" id="PTHR13767">
    <property type="entry name" value="TRNA-PSEUDOURIDINE SYNTHASE"/>
    <property type="match status" value="1"/>
</dbReference>
<dbReference type="InterPro" id="IPR020103">
    <property type="entry name" value="PsdUridine_synth_cat_dom_sf"/>
</dbReference>